<dbReference type="InterPro" id="IPR053307">
    <property type="entry name" value="Mitochondrial_IM_protease"/>
</dbReference>
<gene>
    <name evidence="1" type="primary">LOC107821453</name>
</gene>
<dbReference type="STRING" id="4097.A0A1S4CQP0"/>
<dbReference type="PANTHER" id="PTHR47040">
    <property type="entry name" value="OSJNBA0068L06.9 PROTEIN"/>
    <property type="match status" value="1"/>
</dbReference>
<protein>
    <recommendedName>
        <fullName evidence="2">Mitochondrial inner membrane protease subunit 2-like</fullName>
    </recommendedName>
</protein>
<dbReference type="SUPFAM" id="SSF51306">
    <property type="entry name" value="LexA/Signal peptidase"/>
    <property type="match status" value="1"/>
</dbReference>
<dbReference type="Gene3D" id="2.10.109.10">
    <property type="entry name" value="Umud Fragment, subunit A"/>
    <property type="match status" value="1"/>
</dbReference>
<sequence>MVSAATWIRYVVSKLEYSASVGWKNYKGGQITDRELGDTIWKNFFQGKLTFMHFNKGEEMAPTLGAQGGTLLVRKIPWVDPTKVFVGDVVVLKDPVKSDDYLVRRLAAVEGYEMVSTDEKDEPFVLEKDQCWVLADNENVKPKVYDPRNRLAFTSRIRYHATVFSQIFFCSNCEPCLMRFMLRFLNSLHIAIWYFILTVL</sequence>
<dbReference type="RefSeq" id="XP_016503376.1">
    <property type="nucleotide sequence ID" value="XM_016647890.1"/>
</dbReference>
<dbReference type="PaxDb" id="4097-A0A1S4CQP0"/>
<dbReference type="InterPro" id="IPR036286">
    <property type="entry name" value="LexA/Signal_pep-like_sf"/>
</dbReference>
<organism evidence="1">
    <name type="scientific">Nicotiana tabacum</name>
    <name type="common">Common tobacco</name>
    <dbReference type="NCBI Taxonomy" id="4097"/>
    <lineage>
        <taxon>Eukaryota</taxon>
        <taxon>Viridiplantae</taxon>
        <taxon>Streptophyta</taxon>
        <taxon>Embryophyta</taxon>
        <taxon>Tracheophyta</taxon>
        <taxon>Spermatophyta</taxon>
        <taxon>Magnoliopsida</taxon>
        <taxon>eudicotyledons</taxon>
        <taxon>Gunneridae</taxon>
        <taxon>Pentapetalae</taxon>
        <taxon>asterids</taxon>
        <taxon>lamiids</taxon>
        <taxon>Solanales</taxon>
        <taxon>Solanaceae</taxon>
        <taxon>Nicotianoideae</taxon>
        <taxon>Nicotianeae</taxon>
        <taxon>Nicotiana</taxon>
    </lineage>
</organism>
<dbReference type="OMA" id="RIRYHAT"/>
<dbReference type="PANTHER" id="PTHR47040:SF1">
    <property type="entry name" value="MITOCHONDRIAL ATP-INDEPENDENT INNER MEMBRANE PROTEASE SUBUNIT 2"/>
    <property type="match status" value="1"/>
</dbReference>
<reference evidence="1" key="1">
    <citation type="submission" date="2025-08" db="UniProtKB">
        <authorList>
            <consortium name="RefSeq"/>
        </authorList>
    </citation>
    <scope>IDENTIFICATION</scope>
</reference>
<dbReference type="OrthoDB" id="308440at2759"/>
<dbReference type="KEGG" id="nta:107821453"/>
<evidence type="ECO:0008006" key="2">
    <source>
        <dbReference type="Google" id="ProtNLM"/>
    </source>
</evidence>
<proteinExistence type="predicted"/>
<dbReference type="AlphaFoldDB" id="A0A1S4CQP0"/>
<accession>A0A1S4CQP0</accession>
<evidence type="ECO:0000313" key="1">
    <source>
        <dbReference type="RefSeq" id="XP_016503376.1"/>
    </source>
</evidence>
<name>A0A1S4CQP0_TOBAC</name>